<dbReference type="GO" id="GO:0016757">
    <property type="term" value="F:glycosyltransferase activity"/>
    <property type="evidence" value="ECO:0007669"/>
    <property type="project" value="InterPro"/>
</dbReference>
<dbReference type="PANTHER" id="PTHR12526:SF590">
    <property type="entry name" value="ALPHA-MALTOSE-1-PHOSPHATE SYNTHASE"/>
    <property type="match status" value="1"/>
</dbReference>
<organism evidence="2 3">
    <name type="scientific">Symplocastrum torsivum CPER-KK1</name>
    <dbReference type="NCBI Taxonomy" id="450513"/>
    <lineage>
        <taxon>Bacteria</taxon>
        <taxon>Bacillati</taxon>
        <taxon>Cyanobacteriota</taxon>
        <taxon>Cyanophyceae</taxon>
        <taxon>Oscillatoriophycideae</taxon>
        <taxon>Oscillatoriales</taxon>
        <taxon>Microcoleaceae</taxon>
        <taxon>Symplocastrum</taxon>
    </lineage>
</organism>
<gene>
    <name evidence="2" type="ORF">KME25_32250</name>
</gene>
<dbReference type="Proteomes" id="UP000753908">
    <property type="component" value="Unassembled WGS sequence"/>
</dbReference>
<reference evidence="2" key="2">
    <citation type="journal article" date="2022" name="Microbiol. Resour. Announc.">
        <title>Metagenome Sequencing to Explore Phylogenomics of Terrestrial Cyanobacteria.</title>
        <authorList>
            <person name="Ward R.D."/>
            <person name="Stajich J.E."/>
            <person name="Johansen J.R."/>
            <person name="Huntemann M."/>
            <person name="Clum A."/>
            <person name="Foster B."/>
            <person name="Foster B."/>
            <person name="Roux S."/>
            <person name="Palaniappan K."/>
            <person name="Varghese N."/>
            <person name="Mukherjee S."/>
            <person name="Reddy T.B.K."/>
            <person name="Daum C."/>
            <person name="Copeland A."/>
            <person name="Chen I.A."/>
            <person name="Ivanova N.N."/>
            <person name="Kyrpides N.C."/>
            <person name="Shapiro N."/>
            <person name="Eloe-Fadrosh E.A."/>
            <person name="Pietrasiak N."/>
        </authorList>
    </citation>
    <scope>NUCLEOTIDE SEQUENCE</scope>
    <source>
        <strain evidence="2">CPER-KK1</strain>
    </source>
</reference>
<proteinExistence type="predicted"/>
<reference evidence="2" key="1">
    <citation type="submission" date="2021-05" db="EMBL/GenBank/DDBJ databases">
        <authorList>
            <person name="Pietrasiak N."/>
            <person name="Ward R."/>
            <person name="Stajich J.E."/>
            <person name="Kurbessoian T."/>
        </authorList>
    </citation>
    <scope>NUCLEOTIDE SEQUENCE</scope>
    <source>
        <strain evidence="2">CPER-KK1</strain>
    </source>
</reference>
<dbReference type="Pfam" id="PF00534">
    <property type="entry name" value="Glycos_transf_1"/>
    <property type="match status" value="1"/>
</dbReference>
<protein>
    <submittedName>
        <fullName evidence="2">Glycosyltransferase</fullName>
    </submittedName>
</protein>
<evidence type="ECO:0000313" key="3">
    <source>
        <dbReference type="Proteomes" id="UP000753908"/>
    </source>
</evidence>
<dbReference type="CDD" id="cd03801">
    <property type="entry name" value="GT4_PimA-like"/>
    <property type="match status" value="1"/>
</dbReference>
<dbReference type="InterPro" id="IPR001296">
    <property type="entry name" value="Glyco_trans_1"/>
</dbReference>
<name>A0A951PTQ8_9CYAN</name>
<dbReference type="AlphaFoldDB" id="A0A951PTQ8"/>
<feature type="domain" description="Glycosyl transferase family 1" evidence="1">
    <location>
        <begin position="166"/>
        <end position="314"/>
    </location>
</feature>
<evidence type="ECO:0000313" key="2">
    <source>
        <dbReference type="EMBL" id="MBW4549041.1"/>
    </source>
</evidence>
<dbReference type="Gene3D" id="3.40.50.2000">
    <property type="entry name" value="Glycogen Phosphorylase B"/>
    <property type="match status" value="1"/>
</dbReference>
<dbReference type="PANTHER" id="PTHR12526">
    <property type="entry name" value="GLYCOSYLTRANSFERASE"/>
    <property type="match status" value="1"/>
</dbReference>
<sequence>MHWNIVSPYQDTTSNNPEGEWLLPYLPKDKHNYSLLSRRSKNVNWHERSSPVTDYREWLNLWEQSRRAVTTCQGGMVTILPQLASVIGLQQRFFGPQFPLVAWWFNTNLYKGYKCWLASAALKDVNRFIVHNRLEREVYSQWLGVPINRFEFVPMPTRILPITEQEDTERPFILSVGSAFRDYPLLFEAVKKLGLRTIVASGPKTLEGLEIPSMVEVPLGIKNPEILSLTQRARLAVLPLRQEGLIAGTVAALEALSLGCPLIATDRPGPDDYIQHGKTGLLVRPNSLTALVEAIDHLWHDDTLRGQMRKQSRQYAEEQLTLKAAGAALGGILDQVANEWEHSPQRLKHCIR</sequence>
<dbReference type="SUPFAM" id="SSF53756">
    <property type="entry name" value="UDP-Glycosyltransferase/glycogen phosphorylase"/>
    <property type="match status" value="1"/>
</dbReference>
<dbReference type="EMBL" id="JAHHIF010000080">
    <property type="protein sequence ID" value="MBW4549041.1"/>
    <property type="molecule type" value="Genomic_DNA"/>
</dbReference>
<accession>A0A951PTQ8</accession>
<evidence type="ECO:0000259" key="1">
    <source>
        <dbReference type="Pfam" id="PF00534"/>
    </source>
</evidence>
<comment type="caution">
    <text evidence="2">The sequence shown here is derived from an EMBL/GenBank/DDBJ whole genome shotgun (WGS) entry which is preliminary data.</text>
</comment>